<dbReference type="VEuPathDB" id="FungiDB:F9C07_5280"/>
<dbReference type="SUPFAM" id="SSF55931">
    <property type="entry name" value="Glutamine synthetase/guanido kinase"/>
    <property type="match status" value="1"/>
</dbReference>
<sequence>MTTNNQTLSQWKGLVAKYPKVEFIWLELLWYTSNTFVRMVPRAKFAAMIESDTYFNVPLVAFYLTPGDHPAKGASPSGSFRLCPDLSTAYCQAGSGGTRLVIQCECTQPDGSPLDLCARSRLRTLDNTLQCKMGMDILIGFEIEVVFMKPEKSPDGAPTYSPLSSLHSWSSVTRDDLMYLDLIESIARSLADVGIMLEHFHSEAAPGQWEFVLPPESPVKAIDSLLKARETIRSVACSGGLHATLYPRVIDDEIGTGAHVHISVNNRNGYTQSPDGFFGGIIQHMPSILAFTLPQEVSYQRVQTGLFSGGEYACWGWENKEASLRRIDMNRFEFKLMDGLANPYLALSAILAAGLDGLEKETPLLGGPCDQAYAHLRPEEQKALGITTMLPKTLKDSLAALEANSELGVLLGPGMVSAYAMILNLQALKSWCSKITPRAHSMCHLRTAIYIDTRFYLLLKSFMNVRNLDVQRRKGDMLLVLAILQPSLYQNLLLKLNLITQKYLKAVKRTTW</sequence>
<dbReference type="Gene3D" id="3.30.590.10">
    <property type="entry name" value="Glutamine synthetase/guanido kinase, catalytic domain"/>
    <property type="match status" value="1"/>
</dbReference>
<comment type="similarity">
    <text evidence="2 3">Belongs to the glutamine synthetase family.</text>
</comment>
<dbReference type="Proteomes" id="UP000325434">
    <property type="component" value="Unassembled WGS sequence"/>
</dbReference>
<accession>A0A5N6HF12</accession>
<dbReference type="PROSITE" id="PS51987">
    <property type="entry name" value="GS_CATALYTIC"/>
    <property type="match status" value="1"/>
</dbReference>
<dbReference type="GO" id="GO:0004356">
    <property type="term" value="F:glutamine synthetase activity"/>
    <property type="evidence" value="ECO:0007669"/>
    <property type="project" value="InterPro"/>
</dbReference>
<reference evidence="5" key="1">
    <citation type="submission" date="2019-04" db="EMBL/GenBank/DDBJ databases">
        <title>Friends and foes A comparative genomics study of 23 Aspergillus species from section Flavi.</title>
        <authorList>
            <consortium name="DOE Joint Genome Institute"/>
            <person name="Kjaerbolling I."/>
            <person name="Vesth T."/>
            <person name="Frisvad J.C."/>
            <person name="Nybo J.L."/>
            <person name="Theobald S."/>
            <person name="Kildgaard S."/>
            <person name="Isbrandt T."/>
            <person name="Kuo A."/>
            <person name="Sato A."/>
            <person name="Lyhne E.K."/>
            <person name="Kogle M.E."/>
            <person name="Wiebenga A."/>
            <person name="Kun R.S."/>
            <person name="Lubbers R.J."/>
            <person name="Makela M.R."/>
            <person name="Barry K."/>
            <person name="Chovatia M."/>
            <person name="Clum A."/>
            <person name="Daum C."/>
            <person name="Haridas S."/>
            <person name="He G."/>
            <person name="LaButti K."/>
            <person name="Lipzen A."/>
            <person name="Mondo S."/>
            <person name="Riley R."/>
            <person name="Salamov A."/>
            <person name="Simmons B.A."/>
            <person name="Magnuson J.K."/>
            <person name="Henrissat B."/>
            <person name="Mortensen U.H."/>
            <person name="Larsen T.O."/>
            <person name="Devries R.P."/>
            <person name="Grigoriev I.V."/>
            <person name="Machida M."/>
            <person name="Baker S.E."/>
            <person name="Andersen M.R."/>
        </authorList>
    </citation>
    <scope>NUCLEOTIDE SEQUENCE [LARGE SCALE GENOMIC DNA]</scope>
    <source>
        <strain evidence="5">CBS 121.62</strain>
    </source>
</reference>
<dbReference type="PANTHER" id="PTHR43785">
    <property type="entry name" value="GAMMA-GLUTAMYLPUTRESCINE SYNTHETASE"/>
    <property type="match status" value="1"/>
</dbReference>
<evidence type="ECO:0000256" key="3">
    <source>
        <dbReference type="RuleBase" id="RU000384"/>
    </source>
</evidence>
<dbReference type="Pfam" id="PF00120">
    <property type="entry name" value="Gln-synt_C"/>
    <property type="match status" value="1"/>
</dbReference>
<dbReference type="EMBL" id="ML734553">
    <property type="protein sequence ID" value="KAB8252798.1"/>
    <property type="molecule type" value="Genomic_DNA"/>
</dbReference>
<keyword evidence="1" id="KW-0436">Ligase</keyword>
<gene>
    <name evidence="5" type="ORF">BDV35DRAFT_375676</name>
</gene>
<dbReference type="AlphaFoldDB" id="A0A5N6HF12"/>
<evidence type="ECO:0000259" key="4">
    <source>
        <dbReference type="PROSITE" id="PS51987"/>
    </source>
</evidence>
<dbReference type="SMART" id="SM01230">
    <property type="entry name" value="Gln-synt_C"/>
    <property type="match status" value="1"/>
</dbReference>
<evidence type="ECO:0000256" key="1">
    <source>
        <dbReference type="ARBA" id="ARBA00022598"/>
    </source>
</evidence>
<dbReference type="VEuPathDB" id="FungiDB:AFLA_007499"/>
<proteinExistence type="inferred from homology"/>
<organism evidence="5">
    <name type="scientific">Aspergillus flavus</name>
    <dbReference type="NCBI Taxonomy" id="5059"/>
    <lineage>
        <taxon>Eukaryota</taxon>
        <taxon>Fungi</taxon>
        <taxon>Dikarya</taxon>
        <taxon>Ascomycota</taxon>
        <taxon>Pezizomycotina</taxon>
        <taxon>Eurotiomycetes</taxon>
        <taxon>Eurotiomycetidae</taxon>
        <taxon>Eurotiales</taxon>
        <taxon>Aspergillaceae</taxon>
        <taxon>Aspergillus</taxon>
        <taxon>Aspergillus subgen. Circumdati</taxon>
    </lineage>
</organism>
<protein>
    <recommendedName>
        <fullName evidence="4">GS catalytic domain-containing protein</fullName>
    </recommendedName>
</protein>
<feature type="domain" description="GS catalytic" evidence="4">
    <location>
        <begin position="118"/>
        <end position="458"/>
    </location>
</feature>
<evidence type="ECO:0000256" key="2">
    <source>
        <dbReference type="PROSITE-ProRule" id="PRU01331"/>
    </source>
</evidence>
<evidence type="ECO:0000313" key="5">
    <source>
        <dbReference type="EMBL" id="KAB8252798.1"/>
    </source>
</evidence>
<dbReference type="InterPro" id="IPR014746">
    <property type="entry name" value="Gln_synth/guanido_kin_cat_dom"/>
</dbReference>
<name>A0A5N6HF12_ASPFL</name>
<dbReference type="PANTHER" id="PTHR43785:SF2">
    <property type="entry name" value="TYPE-1 GLUTAMINE SYNTHETASE 1"/>
    <property type="match status" value="1"/>
</dbReference>
<dbReference type="InterPro" id="IPR008146">
    <property type="entry name" value="Gln_synth_cat_dom"/>
</dbReference>